<reference evidence="2" key="1">
    <citation type="journal article" date="2020" name="Nature">
        <title>Giant virus diversity and host interactions through global metagenomics.</title>
        <authorList>
            <person name="Schulz F."/>
            <person name="Roux S."/>
            <person name="Paez-Espino D."/>
            <person name="Jungbluth S."/>
            <person name="Walsh D.A."/>
            <person name="Denef V.J."/>
            <person name="McMahon K.D."/>
            <person name="Konstantinidis K.T."/>
            <person name="Eloe-Fadrosh E.A."/>
            <person name="Kyrpides N.C."/>
            <person name="Woyke T."/>
        </authorList>
    </citation>
    <scope>NUCLEOTIDE SEQUENCE</scope>
    <source>
        <strain evidence="2">GVMAG-M-3300027969-2</strain>
    </source>
</reference>
<evidence type="ECO:0000256" key="1">
    <source>
        <dbReference type="SAM" id="MobiDB-lite"/>
    </source>
</evidence>
<dbReference type="AlphaFoldDB" id="A0A6C0LPK2"/>
<organism evidence="2">
    <name type="scientific">viral metagenome</name>
    <dbReference type="NCBI Taxonomy" id="1070528"/>
    <lineage>
        <taxon>unclassified sequences</taxon>
        <taxon>metagenomes</taxon>
        <taxon>organismal metagenomes</taxon>
    </lineage>
</organism>
<sequence length="220" mass="25121">MPVTIIIIEKSGSIKELEVKAYNESELYKKAGFKTEKDFKLQTVWNADLQGSKFSLEVYAKTTGRAGQENKYEFPPPIDTTLFFGSCVIVKKKNGEPDNLTKAQWKTAYEFLYGGFEDIGSEDSSDEEDDSIDEGVPRTKDGYVKDGFVVDDEDSEFDDTESSEEEVKKKPKKQTKKEVAKEIKTTVKKEKKTVFENILKEAETTNYLECSDELMEEKYI</sequence>
<evidence type="ECO:0000313" key="2">
    <source>
        <dbReference type="EMBL" id="QHU32383.1"/>
    </source>
</evidence>
<feature type="compositionally biased region" description="Acidic residues" evidence="1">
    <location>
        <begin position="120"/>
        <end position="133"/>
    </location>
</feature>
<protein>
    <submittedName>
        <fullName evidence="2">Uncharacterized protein</fullName>
    </submittedName>
</protein>
<name>A0A6C0LPK2_9ZZZZ</name>
<dbReference type="EMBL" id="MN740540">
    <property type="protein sequence ID" value="QHU32383.1"/>
    <property type="molecule type" value="Genomic_DNA"/>
</dbReference>
<feature type="region of interest" description="Disordered" evidence="1">
    <location>
        <begin position="120"/>
        <end position="176"/>
    </location>
</feature>
<proteinExistence type="predicted"/>
<feature type="compositionally biased region" description="Acidic residues" evidence="1">
    <location>
        <begin position="149"/>
        <end position="164"/>
    </location>
</feature>
<feature type="compositionally biased region" description="Basic and acidic residues" evidence="1">
    <location>
        <begin position="135"/>
        <end position="144"/>
    </location>
</feature>
<accession>A0A6C0LPK2</accession>